<gene>
    <name evidence="1" type="ORF">SMB34_18020</name>
</gene>
<proteinExistence type="predicted"/>
<organism evidence="1 2">
    <name type="scientific">Thalassospira permensis NBRC 106175</name>
    <dbReference type="NCBI Taxonomy" id="1353532"/>
    <lineage>
        <taxon>Bacteria</taxon>
        <taxon>Pseudomonadati</taxon>
        <taxon>Pseudomonadota</taxon>
        <taxon>Alphaproteobacteria</taxon>
        <taxon>Rhodospirillales</taxon>
        <taxon>Thalassospiraceae</taxon>
        <taxon>Thalassospira</taxon>
    </lineage>
</organism>
<keyword evidence="2" id="KW-1185">Reference proteome</keyword>
<evidence type="ECO:0000313" key="1">
    <source>
        <dbReference type="EMBL" id="KEO56900.1"/>
    </source>
</evidence>
<reference evidence="1 2" key="1">
    <citation type="submission" date="2013-07" db="EMBL/GenBank/DDBJ databases">
        <title>Thalassospira permensis NBRC 106175 Genome Sequencing.</title>
        <authorList>
            <person name="Lai Q."/>
            <person name="Shao Z."/>
        </authorList>
    </citation>
    <scope>NUCLEOTIDE SEQUENCE [LARGE SCALE GENOMIC DNA]</scope>
    <source>
        <strain evidence="1 2">NBRC 106175</strain>
    </source>
</reference>
<dbReference type="EMBL" id="AUNC01000018">
    <property type="protein sequence ID" value="KEO56900.1"/>
    <property type="molecule type" value="Genomic_DNA"/>
</dbReference>
<dbReference type="Proteomes" id="UP000027463">
    <property type="component" value="Unassembled WGS sequence"/>
</dbReference>
<evidence type="ECO:0000313" key="2">
    <source>
        <dbReference type="Proteomes" id="UP000027463"/>
    </source>
</evidence>
<protein>
    <submittedName>
        <fullName evidence="1">Uncharacterized protein</fullName>
    </submittedName>
</protein>
<sequence>MLFGGMPPKARHFKAVIVILPVKRSGWMFIEGH</sequence>
<name>A0ABR4TPT3_9PROT</name>
<comment type="caution">
    <text evidence="1">The sequence shown here is derived from an EMBL/GenBank/DDBJ whole genome shotgun (WGS) entry which is preliminary data.</text>
</comment>
<accession>A0ABR4TPT3</accession>